<dbReference type="PIRSF" id="PIRSF000521">
    <property type="entry name" value="Transaminase_4ab_Lys_Orn"/>
    <property type="match status" value="1"/>
</dbReference>
<name>L7VKG4_9FLAO</name>
<dbReference type="Pfam" id="PF00202">
    <property type="entry name" value="Aminotran_3"/>
    <property type="match status" value="1"/>
</dbReference>
<dbReference type="InterPro" id="IPR050103">
    <property type="entry name" value="Class-III_PLP-dep_AT"/>
</dbReference>
<dbReference type="InterPro" id="IPR015424">
    <property type="entry name" value="PyrdxlP-dep_Trfase"/>
</dbReference>
<accession>L7VKG4</accession>
<keyword evidence="7" id="KW-1185">Reference proteome</keyword>
<proteinExistence type="inferred from homology"/>
<dbReference type="PATRIC" id="fig|1133592.3.peg.215"/>
<evidence type="ECO:0000256" key="5">
    <source>
        <dbReference type="RuleBase" id="RU003560"/>
    </source>
</evidence>
<keyword evidence="4 5" id="KW-0663">Pyridoxal phosphate</keyword>
<dbReference type="GO" id="GO:0030170">
    <property type="term" value="F:pyridoxal phosphate binding"/>
    <property type="evidence" value="ECO:0007669"/>
    <property type="project" value="InterPro"/>
</dbReference>
<keyword evidence="2 6" id="KW-0032">Aminotransferase</keyword>
<evidence type="ECO:0000313" key="6">
    <source>
        <dbReference type="EMBL" id="AGC66986.1"/>
    </source>
</evidence>
<dbReference type="InterPro" id="IPR015422">
    <property type="entry name" value="PyrdxlP-dep_Trfase_small"/>
</dbReference>
<evidence type="ECO:0000256" key="3">
    <source>
        <dbReference type="ARBA" id="ARBA00022679"/>
    </source>
</evidence>
<comment type="similarity">
    <text evidence="5">Belongs to the class-III pyridoxal-phosphate-dependent aminotransferase family.</text>
</comment>
<dbReference type="PROSITE" id="PS00600">
    <property type="entry name" value="AA_TRANSFER_CLASS_3"/>
    <property type="match status" value="1"/>
</dbReference>
<comment type="cofactor">
    <cofactor evidence="1">
        <name>pyridoxal 5'-phosphate</name>
        <dbReference type="ChEBI" id="CHEBI:597326"/>
    </cofactor>
</comment>
<protein>
    <submittedName>
        <fullName evidence="6">Acetylornithine aminotransferase</fullName>
    </submittedName>
</protein>
<dbReference type="SUPFAM" id="SSF53383">
    <property type="entry name" value="PLP-dependent transferases"/>
    <property type="match status" value="1"/>
</dbReference>
<sequence length="384" mass="42444">MYLFEVYPTFSLNLERGYSTFLFDKKGNSYLDFYGGHAVISIGHSHPGWINTLKKQLSKIGFYSNVIESTKQKVLSEQLGYFSGYEDYQLFLCNSGAEAIENALKIASFHKEKKKVVAFKGSFHGRTSAALSITDNTKIITRINDTHSRIFLEHGDELSLISELEAGEVCAVISEGIQGVAGIVSPGVDFLKKLAKNCNRYKVPLILDEIQSGYGRSGYFFAHQAASIRPDLITIAKGMGNGFPIAGVLISPQFKAFYGMLGTTFGGNYLSCVAALAVLEVIKKEEIIENVRSIGFIAIEYLKKMPQIKNISGCGLILGIHFEFPVFSLKESLLYNENVFVGTANNALILRLLPPLNISIKEIQFFIDKLQNALANIENDLLST</sequence>
<dbReference type="GO" id="GO:0008483">
    <property type="term" value="F:transaminase activity"/>
    <property type="evidence" value="ECO:0007669"/>
    <property type="project" value="UniProtKB-KW"/>
</dbReference>
<evidence type="ECO:0000256" key="2">
    <source>
        <dbReference type="ARBA" id="ARBA00022576"/>
    </source>
</evidence>
<dbReference type="InterPro" id="IPR015421">
    <property type="entry name" value="PyrdxlP-dep_Trfase_major"/>
</dbReference>
<dbReference type="AlphaFoldDB" id="L7VKG4"/>
<dbReference type="HOGENOM" id="CLU_016922_10_1_10"/>
<dbReference type="InterPro" id="IPR049704">
    <property type="entry name" value="Aminotrans_3_PPA_site"/>
</dbReference>
<evidence type="ECO:0000256" key="1">
    <source>
        <dbReference type="ARBA" id="ARBA00001933"/>
    </source>
</evidence>
<dbReference type="Proteomes" id="UP000011174">
    <property type="component" value="Chromosome"/>
</dbReference>
<dbReference type="CDD" id="cd00610">
    <property type="entry name" value="OAT_like"/>
    <property type="match status" value="1"/>
</dbReference>
<evidence type="ECO:0000313" key="7">
    <source>
        <dbReference type="Proteomes" id="UP000011174"/>
    </source>
</evidence>
<dbReference type="STRING" id="1133592.ASNER_232"/>
<gene>
    <name evidence="6" type="primary">argD</name>
    <name evidence="6" type="ORF">ASNER_232</name>
</gene>
<dbReference type="PANTHER" id="PTHR11986:SF79">
    <property type="entry name" value="ACETYLORNITHINE AMINOTRANSFERASE, MITOCHONDRIAL"/>
    <property type="match status" value="1"/>
</dbReference>
<dbReference type="Gene3D" id="3.40.640.10">
    <property type="entry name" value="Type I PLP-dependent aspartate aminotransferase-like (Major domain)"/>
    <property type="match status" value="1"/>
</dbReference>
<keyword evidence="3 6" id="KW-0808">Transferase</keyword>
<dbReference type="Gene3D" id="3.90.1150.10">
    <property type="entry name" value="Aspartate Aminotransferase, domain 1"/>
    <property type="match status" value="1"/>
</dbReference>
<dbReference type="KEGG" id="udi:ASNER_232"/>
<dbReference type="FunFam" id="3.40.640.10:FF:000004">
    <property type="entry name" value="Acetylornithine aminotransferase"/>
    <property type="match status" value="1"/>
</dbReference>
<evidence type="ECO:0000256" key="4">
    <source>
        <dbReference type="ARBA" id="ARBA00022898"/>
    </source>
</evidence>
<dbReference type="InterPro" id="IPR005814">
    <property type="entry name" value="Aminotrans_3"/>
</dbReference>
<dbReference type="OrthoDB" id="9801052at2"/>
<dbReference type="GO" id="GO:0042802">
    <property type="term" value="F:identical protein binding"/>
    <property type="evidence" value="ECO:0007669"/>
    <property type="project" value="TreeGrafter"/>
</dbReference>
<dbReference type="PANTHER" id="PTHR11986">
    <property type="entry name" value="AMINOTRANSFERASE CLASS III"/>
    <property type="match status" value="1"/>
</dbReference>
<reference evidence="6 7" key="1">
    <citation type="journal article" date="2013" name="Environ. Microbiol.">
        <title>The nutrient supplying capabilities of Uzinura, an endosymbiont of armoured scale insects.</title>
        <authorList>
            <person name="Sabree Z.L."/>
            <person name="Huang C.Y."/>
            <person name="Okusu A."/>
            <person name="Moran N.A."/>
            <person name="Normark B.B."/>
        </authorList>
    </citation>
    <scope>NUCLEOTIDE SEQUENCE [LARGE SCALE GENOMIC DNA]</scope>
    <source>
        <strain evidence="6 7">ASNER</strain>
    </source>
</reference>
<dbReference type="EMBL" id="CP003263">
    <property type="protein sequence ID" value="AGC66986.1"/>
    <property type="molecule type" value="Genomic_DNA"/>
</dbReference>
<organism evidence="6 7">
    <name type="scientific">Candidatus Uzinura diaspidicola str. ASNER</name>
    <dbReference type="NCBI Taxonomy" id="1133592"/>
    <lineage>
        <taxon>Bacteria</taxon>
        <taxon>Pseudomonadati</taxon>
        <taxon>Bacteroidota</taxon>
        <taxon>Flavobacteriia</taxon>
        <taxon>Flavobacteriales</taxon>
        <taxon>Candidatus Uzinura</taxon>
    </lineage>
</organism>